<proteinExistence type="predicted"/>
<evidence type="ECO:0000313" key="2">
    <source>
        <dbReference type="EMBL" id="SHK36838.1"/>
    </source>
</evidence>
<protein>
    <recommendedName>
        <fullName evidence="4">DUF4244 domain-containing protein</fullName>
    </recommendedName>
</protein>
<dbReference type="Proteomes" id="UP000184452">
    <property type="component" value="Unassembled WGS sequence"/>
</dbReference>
<keyword evidence="1" id="KW-1133">Transmembrane helix</keyword>
<reference evidence="2 3" key="1">
    <citation type="submission" date="2016-11" db="EMBL/GenBank/DDBJ databases">
        <authorList>
            <person name="Jaros S."/>
            <person name="Januszkiewicz K."/>
            <person name="Wedrychowicz H."/>
        </authorList>
    </citation>
    <scope>NUCLEOTIDE SEQUENCE [LARGE SCALE GENOMIC DNA]</scope>
    <source>
        <strain evidence="2 3">CGMCC 4.5723</strain>
    </source>
</reference>
<evidence type="ECO:0000256" key="1">
    <source>
        <dbReference type="SAM" id="Phobius"/>
    </source>
</evidence>
<keyword evidence="3" id="KW-1185">Reference proteome</keyword>
<organism evidence="2 3">
    <name type="scientific">Nocardiopsis flavescens</name>
    <dbReference type="NCBI Taxonomy" id="758803"/>
    <lineage>
        <taxon>Bacteria</taxon>
        <taxon>Bacillati</taxon>
        <taxon>Actinomycetota</taxon>
        <taxon>Actinomycetes</taxon>
        <taxon>Streptosporangiales</taxon>
        <taxon>Nocardiopsidaceae</taxon>
        <taxon>Nocardiopsis</taxon>
    </lineage>
</organism>
<keyword evidence="1" id="KW-0812">Transmembrane</keyword>
<accession>A0A1M6RWZ3</accession>
<evidence type="ECO:0008006" key="4">
    <source>
        <dbReference type="Google" id="ProtNLM"/>
    </source>
</evidence>
<sequence>MFSPACPDAVTRRPLPLTVRLRRVPADADRGITTTEYALCILTAAAFAGIMFAIAKSQAVNDAFTGIVINALGNGF</sequence>
<feature type="transmembrane region" description="Helical" evidence="1">
    <location>
        <begin position="37"/>
        <end position="55"/>
    </location>
</feature>
<dbReference type="Pfam" id="PF14029">
    <property type="entry name" value="DUF4244"/>
    <property type="match status" value="1"/>
</dbReference>
<name>A0A1M6RWZ3_9ACTN</name>
<dbReference type="InterPro" id="IPR025338">
    <property type="entry name" value="DUF4244"/>
</dbReference>
<gene>
    <name evidence="2" type="ORF">SAMN05421803_11891</name>
</gene>
<keyword evidence="1" id="KW-0472">Membrane</keyword>
<dbReference type="RefSeq" id="WP_073381860.1">
    <property type="nucleotide sequence ID" value="NZ_FQZK01000018.1"/>
</dbReference>
<dbReference type="AlphaFoldDB" id="A0A1M6RWZ3"/>
<evidence type="ECO:0000313" key="3">
    <source>
        <dbReference type="Proteomes" id="UP000184452"/>
    </source>
</evidence>
<dbReference type="STRING" id="758803.SAMN05421803_11891"/>
<dbReference type="EMBL" id="FQZK01000018">
    <property type="protein sequence ID" value="SHK36838.1"/>
    <property type="molecule type" value="Genomic_DNA"/>
</dbReference>